<dbReference type="InterPro" id="IPR005793">
    <property type="entry name" value="Formyl_trans_C"/>
</dbReference>
<dbReference type="eggNOG" id="COG0223">
    <property type="taxonomic scope" value="Bacteria"/>
</dbReference>
<dbReference type="Gene3D" id="3.40.50.170">
    <property type="entry name" value="Formyl transferase, N-terminal domain"/>
    <property type="match status" value="1"/>
</dbReference>
<gene>
    <name evidence="8" type="primary">fmt</name>
    <name evidence="12" type="ordered locus">DaAHT2_0364</name>
</gene>
<dbReference type="InterPro" id="IPR001555">
    <property type="entry name" value="GART_AS"/>
</dbReference>
<protein>
    <recommendedName>
        <fullName evidence="4 8">Methionyl-tRNA formyltransferase</fullName>
        <ecNumber evidence="3 8">2.1.2.9</ecNumber>
    </recommendedName>
</protein>
<dbReference type="EC" id="2.1.2.9" evidence="3 8"/>
<comment type="similarity">
    <text evidence="2 8">Belongs to the Fmt family.</text>
</comment>
<dbReference type="STRING" id="589865.DaAHT2_0364"/>
<dbReference type="InterPro" id="IPR005794">
    <property type="entry name" value="Fmt"/>
</dbReference>
<feature type="region of interest" description="Disordered" evidence="9">
    <location>
        <begin position="38"/>
        <end position="57"/>
    </location>
</feature>
<evidence type="ECO:0000256" key="5">
    <source>
        <dbReference type="ARBA" id="ARBA00022679"/>
    </source>
</evidence>
<dbReference type="InterPro" id="IPR011034">
    <property type="entry name" value="Formyl_transferase-like_C_sf"/>
</dbReference>
<evidence type="ECO:0000256" key="9">
    <source>
        <dbReference type="SAM" id="MobiDB-lite"/>
    </source>
</evidence>
<dbReference type="Pfam" id="PF02911">
    <property type="entry name" value="Formyl_trans_C"/>
    <property type="match status" value="1"/>
</dbReference>
<dbReference type="OrthoDB" id="9802815at2"/>
<evidence type="ECO:0000259" key="11">
    <source>
        <dbReference type="Pfam" id="PF02911"/>
    </source>
</evidence>
<evidence type="ECO:0000256" key="3">
    <source>
        <dbReference type="ARBA" id="ARBA00012261"/>
    </source>
</evidence>
<evidence type="ECO:0000256" key="4">
    <source>
        <dbReference type="ARBA" id="ARBA00016014"/>
    </source>
</evidence>
<dbReference type="NCBIfam" id="TIGR00460">
    <property type="entry name" value="fmt"/>
    <property type="match status" value="1"/>
</dbReference>
<dbReference type="FunCoup" id="D6YZR3">
    <property type="interactions" value="430"/>
</dbReference>
<comment type="catalytic activity">
    <reaction evidence="7 8">
        <text>L-methionyl-tRNA(fMet) + (6R)-10-formyltetrahydrofolate = N-formyl-L-methionyl-tRNA(fMet) + (6S)-5,6,7,8-tetrahydrofolate + H(+)</text>
        <dbReference type="Rhea" id="RHEA:24380"/>
        <dbReference type="Rhea" id="RHEA-COMP:9952"/>
        <dbReference type="Rhea" id="RHEA-COMP:9953"/>
        <dbReference type="ChEBI" id="CHEBI:15378"/>
        <dbReference type="ChEBI" id="CHEBI:57453"/>
        <dbReference type="ChEBI" id="CHEBI:78530"/>
        <dbReference type="ChEBI" id="CHEBI:78844"/>
        <dbReference type="ChEBI" id="CHEBI:195366"/>
        <dbReference type="EC" id="2.1.2.9"/>
    </reaction>
</comment>
<evidence type="ECO:0000313" key="12">
    <source>
        <dbReference type="EMBL" id="ADH85070.1"/>
    </source>
</evidence>
<dbReference type="InParanoid" id="D6YZR3"/>
<comment type="function">
    <text evidence="1 8">Attaches a formyl group to the free amino group of methionyl-tRNA(fMet). The formyl group appears to play a dual role in the initiator identity of N-formylmethionyl-tRNA by promoting its recognition by IF2 and preventing the misappropriation of this tRNA by the elongation apparatus.</text>
</comment>
<evidence type="ECO:0000256" key="1">
    <source>
        <dbReference type="ARBA" id="ARBA00002606"/>
    </source>
</evidence>
<dbReference type="SUPFAM" id="SSF50486">
    <property type="entry name" value="FMT C-terminal domain-like"/>
    <property type="match status" value="1"/>
</dbReference>
<keyword evidence="6 8" id="KW-0648">Protein biosynthesis</keyword>
<proteinExistence type="inferred from homology"/>
<dbReference type="HOGENOM" id="CLU_033347_1_1_7"/>
<dbReference type="EMBL" id="CP001940">
    <property type="protein sequence ID" value="ADH85070.1"/>
    <property type="molecule type" value="Genomic_DNA"/>
</dbReference>
<name>D6YZR3_DESAT</name>
<dbReference type="CDD" id="cd08646">
    <property type="entry name" value="FMT_core_Met-tRNA-FMT_N"/>
    <property type="match status" value="1"/>
</dbReference>
<dbReference type="InterPro" id="IPR036477">
    <property type="entry name" value="Formyl_transf_N_sf"/>
</dbReference>
<dbReference type="CDD" id="cd08704">
    <property type="entry name" value="Met_tRNA_FMT_C"/>
    <property type="match status" value="1"/>
</dbReference>
<dbReference type="PANTHER" id="PTHR11138:SF5">
    <property type="entry name" value="METHIONYL-TRNA FORMYLTRANSFERASE, MITOCHONDRIAL"/>
    <property type="match status" value="1"/>
</dbReference>
<keyword evidence="5 8" id="KW-0808">Transferase</keyword>
<reference evidence="13" key="1">
    <citation type="submission" date="2010-02" db="EMBL/GenBank/DDBJ databases">
        <title>Complete sequence of Desulfurivibrio alkaliphilus AHT2.</title>
        <authorList>
            <consortium name="US DOE Joint Genome Institute"/>
            <person name="Pitluck S."/>
            <person name="Chertkov O."/>
            <person name="Detter J.C."/>
            <person name="Han C."/>
            <person name="Tapia R."/>
            <person name="Larimer F."/>
            <person name="Land M."/>
            <person name="Hauser L."/>
            <person name="Kyrpides N."/>
            <person name="Mikhailova N."/>
            <person name="Sorokin D.Y."/>
            <person name="Muyzer G."/>
            <person name="Woyke T."/>
        </authorList>
    </citation>
    <scope>NUCLEOTIDE SEQUENCE [LARGE SCALE GENOMIC DNA]</scope>
    <source>
        <strain evidence="13">DSM 19089 / UNIQEM U267 / AHT2</strain>
    </source>
</reference>
<evidence type="ECO:0000256" key="7">
    <source>
        <dbReference type="ARBA" id="ARBA00048558"/>
    </source>
</evidence>
<dbReference type="GO" id="GO:0005829">
    <property type="term" value="C:cytosol"/>
    <property type="evidence" value="ECO:0007669"/>
    <property type="project" value="TreeGrafter"/>
</dbReference>
<dbReference type="GO" id="GO:0004479">
    <property type="term" value="F:methionyl-tRNA formyltransferase activity"/>
    <property type="evidence" value="ECO:0007669"/>
    <property type="project" value="UniProtKB-UniRule"/>
</dbReference>
<evidence type="ECO:0000256" key="2">
    <source>
        <dbReference type="ARBA" id="ARBA00010699"/>
    </source>
</evidence>
<evidence type="ECO:0000256" key="8">
    <source>
        <dbReference type="HAMAP-Rule" id="MF_00182"/>
    </source>
</evidence>
<dbReference type="Gene3D" id="3.10.25.10">
    <property type="entry name" value="Formyl transferase, C-terminal domain"/>
    <property type="match status" value="1"/>
</dbReference>
<dbReference type="RefSeq" id="WP_013162601.1">
    <property type="nucleotide sequence ID" value="NC_014216.1"/>
</dbReference>
<dbReference type="Proteomes" id="UP000001508">
    <property type="component" value="Chromosome"/>
</dbReference>
<sequence>MSRSRPYRIIYMGTPEFAVAPLQALLDHGEEVAAVVCQPDRPKGRGKKLSPPPTKELAEHKGIPVLQPSKIRTDEFLDEIRSYQPDLLVVAAYGRILPGPLLNLPPLGTINIHGSLLPAYRGAAPIQWAIINGEAETGVTIMQMDEGMDTGDILLQRRMPIHDDDTSGSLAARMSALGGQALVEALELLKADQLPPIKQDDTQATMAPLLCKTMADIDWKLPATKISCLIRGLDPWPLARTTLEGQILRLFKPATASEPAGAPPGTITMLQPENNLLGIATGEGCLLVEEIQREGGKRLPIGAFHRGHPLKLGQKLGT</sequence>
<dbReference type="Pfam" id="PF00551">
    <property type="entry name" value="Formyl_trans_N"/>
    <property type="match status" value="1"/>
</dbReference>
<evidence type="ECO:0000313" key="13">
    <source>
        <dbReference type="Proteomes" id="UP000001508"/>
    </source>
</evidence>
<accession>D6YZR3</accession>
<feature type="domain" description="Formyl transferase C-terminal" evidence="11">
    <location>
        <begin position="212"/>
        <end position="308"/>
    </location>
</feature>
<dbReference type="InterPro" id="IPR037022">
    <property type="entry name" value="Formyl_trans_C_sf"/>
</dbReference>
<dbReference type="AlphaFoldDB" id="D6YZR3"/>
<dbReference type="InterPro" id="IPR002376">
    <property type="entry name" value="Formyl_transf_N"/>
</dbReference>
<organism evidence="12 13">
    <name type="scientific">Desulfurivibrio alkaliphilus (strain DSM 19089 / UNIQEM U267 / AHT2)</name>
    <dbReference type="NCBI Taxonomy" id="589865"/>
    <lineage>
        <taxon>Bacteria</taxon>
        <taxon>Pseudomonadati</taxon>
        <taxon>Thermodesulfobacteriota</taxon>
        <taxon>Desulfobulbia</taxon>
        <taxon>Desulfobulbales</taxon>
        <taxon>Desulfobulbaceae</taxon>
        <taxon>Desulfurivibrio</taxon>
    </lineage>
</organism>
<dbReference type="SUPFAM" id="SSF53328">
    <property type="entry name" value="Formyltransferase"/>
    <property type="match status" value="1"/>
</dbReference>
<dbReference type="InterPro" id="IPR041711">
    <property type="entry name" value="Met-tRNA-FMT_N"/>
</dbReference>
<feature type="binding site" evidence="8">
    <location>
        <begin position="115"/>
        <end position="118"/>
    </location>
    <ligand>
        <name>(6S)-5,6,7,8-tetrahydrofolate</name>
        <dbReference type="ChEBI" id="CHEBI:57453"/>
    </ligand>
</feature>
<dbReference type="InterPro" id="IPR044135">
    <property type="entry name" value="Met-tRNA-FMT_C"/>
</dbReference>
<dbReference type="PROSITE" id="PS00373">
    <property type="entry name" value="GART"/>
    <property type="match status" value="1"/>
</dbReference>
<feature type="domain" description="Formyl transferase N-terminal" evidence="10">
    <location>
        <begin position="9"/>
        <end position="186"/>
    </location>
</feature>
<dbReference type="PANTHER" id="PTHR11138">
    <property type="entry name" value="METHIONYL-TRNA FORMYLTRANSFERASE"/>
    <property type="match status" value="1"/>
</dbReference>
<evidence type="ECO:0000259" key="10">
    <source>
        <dbReference type="Pfam" id="PF00551"/>
    </source>
</evidence>
<keyword evidence="13" id="KW-1185">Reference proteome</keyword>
<dbReference type="HAMAP" id="MF_00182">
    <property type="entry name" value="Formyl_trans"/>
    <property type="match status" value="1"/>
</dbReference>
<evidence type="ECO:0000256" key="6">
    <source>
        <dbReference type="ARBA" id="ARBA00022917"/>
    </source>
</evidence>
<dbReference type="KEGG" id="dak:DaAHT2_0364"/>